<dbReference type="GO" id="GO:0032259">
    <property type="term" value="P:methylation"/>
    <property type="evidence" value="ECO:0007669"/>
    <property type="project" value="UniProtKB-KW"/>
</dbReference>
<reference evidence="2" key="1">
    <citation type="submission" date="2019-08" db="EMBL/GenBank/DDBJ databases">
        <title>Complete genome sequence of a mangrove-derived Streptomyces xiamenensis.</title>
        <authorList>
            <person name="Xu J."/>
        </authorList>
    </citation>
    <scope>NUCLEOTIDE SEQUENCE</scope>
    <source>
        <strain evidence="2">318</strain>
    </source>
</reference>
<organism evidence="2 3">
    <name type="scientific">Streptomyces xiamenensis</name>
    <dbReference type="NCBI Taxonomy" id="408015"/>
    <lineage>
        <taxon>Bacteria</taxon>
        <taxon>Bacillati</taxon>
        <taxon>Actinomycetota</taxon>
        <taxon>Actinomycetes</taxon>
        <taxon>Kitasatosporales</taxon>
        <taxon>Streptomycetaceae</taxon>
        <taxon>Streptomyces</taxon>
    </lineage>
</organism>
<protein>
    <submittedName>
        <fullName evidence="2">Methyltransferase type 11</fullName>
    </submittedName>
</protein>
<dbReference type="KEGG" id="sxi:SXIM_38320"/>
<dbReference type="PANTHER" id="PTHR43861">
    <property type="entry name" value="TRANS-ACONITATE 2-METHYLTRANSFERASE-RELATED"/>
    <property type="match status" value="1"/>
</dbReference>
<dbReference type="InterPro" id="IPR013216">
    <property type="entry name" value="Methyltransf_11"/>
</dbReference>
<evidence type="ECO:0000313" key="2">
    <source>
        <dbReference type="EMBL" id="AKG45216.1"/>
    </source>
</evidence>
<keyword evidence="2" id="KW-0489">Methyltransferase</keyword>
<proteinExistence type="predicted"/>
<dbReference type="Pfam" id="PF08241">
    <property type="entry name" value="Methyltransf_11"/>
    <property type="match status" value="1"/>
</dbReference>
<dbReference type="SUPFAM" id="SSF53335">
    <property type="entry name" value="S-adenosyl-L-methionine-dependent methyltransferases"/>
    <property type="match status" value="1"/>
</dbReference>
<dbReference type="Gene3D" id="3.40.50.150">
    <property type="entry name" value="Vaccinia Virus protein VP39"/>
    <property type="match status" value="1"/>
</dbReference>
<dbReference type="Proteomes" id="UP000034034">
    <property type="component" value="Chromosome"/>
</dbReference>
<dbReference type="GO" id="GO:0017000">
    <property type="term" value="P:antibiotic biosynthetic process"/>
    <property type="evidence" value="ECO:0007669"/>
    <property type="project" value="UniProtKB-ARBA"/>
</dbReference>
<gene>
    <name evidence="2" type="ORF">SXIM_38320</name>
</gene>
<dbReference type="InterPro" id="IPR029063">
    <property type="entry name" value="SAM-dependent_MTases_sf"/>
</dbReference>
<sequence length="276" mass="29057">MNSTTVTARYLHGYSAGETRRLGDQANSLADLLHHDTRYPAGSRVLEAGCGVGAQTVHLLAGSPGIRLTAVDISAESLATAGSRVAAGFPDARVAWLQADLHELPFPPDTFDHVFVCFVLEHQSDPGRTLAALRRVLRPGGTLTVIEGDHGTIVAHPESAAARAVIGHLVRLQAAAGGNALLGRTLQPLLTAAGFTGVEVTPRTLYADSTRPRLVDSFTRDTFIAMAGSFRADALAAGLTTGARWDRGITELHRCATEGGTFQYSFFKATATGPAC</sequence>
<dbReference type="Gene3D" id="6.10.140.1580">
    <property type="match status" value="1"/>
</dbReference>
<dbReference type="EMBL" id="CP009922">
    <property type="protein sequence ID" value="AKG45216.1"/>
    <property type="molecule type" value="Genomic_DNA"/>
</dbReference>
<dbReference type="GO" id="GO:0008757">
    <property type="term" value="F:S-adenosylmethionine-dependent methyltransferase activity"/>
    <property type="evidence" value="ECO:0007669"/>
    <property type="project" value="InterPro"/>
</dbReference>
<feature type="domain" description="Methyltransferase type 11" evidence="1">
    <location>
        <begin position="46"/>
        <end position="144"/>
    </location>
</feature>
<accession>A0A0F7CPT4</accession>
<keyword evidence="3" id="KW-1185">Reference proteome</keyword>
<dbReference type="STRING" id="408015.SXIM_38320"/>
<evidence type="ECO:0000313" key="3">
    <source>
        <dbReference type="Proteomes" id="UP000034034"/>
    </source>
</evidence>
<dbReference type="RefSeq" id="WP_046724743.1">
    <property type="nucleotide sequence ID" value="NZ_CP009922.3"/>
</dbReference>
<name>A0A0F7CPT4_9ACTN</name>
<evidence type="ECO:0000259" key="1">
    <source>
        <dbReference type="Pfam" id="PF08241"/>
    </source>
</evidence>
<dbReference type="HOGENOM" id="CLU_062440_1_0_11"/>
<dbReference type="AlphaFoldDB" id="A0A0F7CPT4"/>
<keyword evidence="2" id="KW-0808">Transferase</keyword>
<dbReference type="PATRIC" id="fig|408015.6.peg.3882"/>
<dbReference type="CDD" id="cd02440">
    <property type="entry name" value="AdoMet_MTases"/>
    <property type="match status" value="1"/>
</dbReference>